<keyword evidence="2" id="KW-1185">Reference proteome</keyword>
<evidence type="ECO:0000313" key="1">
    <source>
        <dbReference type="EMBL" id="CAH1106578.1"/>
    </source>
</evidence>
<dbReference type="OrthoDB" id="1607513at2759"/>
<reference evidence="1" key="1">
    <citation type="submission" date="2022-01" db="EMBL/GenBank/DDBJ databases">
        <authorList>
            <person name="King R."/>
        </authorList>
    </citation>
    <scope>NUCLEOTIDE SEQUENCE</scope>
</reference>
<sequence>MLESELESSIRSTIVLLDVDLPILTGEEWQLVKELGRILRPFERTTRVVSGELYMSASIIIVLTNGLLNFCEKLLKNIELLDLSKTIVKKLHDSLQERNNNIGYTNTLALCVFLDPHFKMYPFKNADAAENSRKGIIASLSVIIAKEKPNPEPEKISQQHPPRLLRNWIYQFGLLLIVWLVANKKDIKRIFKGTYGIPKIYGRRHIGKTTGSHGMVAAKLI</sequence>
<dbReference type="SUPFAM" id="SSF53098">
    <property type="entry name" value="Ribonuclease H-like"/>
    <property type="match status" value="1"/>
</dbReference>
<organism evidence="1 2">
    <name type="scientific">Psylliodes chrysocephalus</name>
    <dbReference type="NCBI Taxonomy" id="3402493"/>
    <lineage>
        <taxon>Eukaryota</taxon>
        <taxon>Metazoa</taxon>
        <taxon>Ecdysozoa</taxon>
        <taxon>Arthropoda</taxon>
        <taxon>Hexapoda</taxon>
        <taxon>Insecta</taxon>
        <taxon>Pterygota</taxon>
        <taxon>Neoptera</taxon>
        <taxon>Endopterygota</taxon>
        <taxon>Coleoptera</taxon>
        <taxon>Polyphaga</taxon>
        <taxon>Cucujiformia</taxon>
        <taxon>Chrysomeloidea</taxon>
        <taxon>Chrysomelidae</taxon>
        <taxon>Galerucinae</taxon>
        <taxon>Alticini</taxon>
        <taxon>Psylliodes</taxon>
    </lineage>
</organism>
<protein>
    <submittedName>
        <fullName evidence="1">Uncharacterized protein</fullName>
    </submittedName>
</protein>
<dbReference type="Proteomes" id="UP001153636">
    <property type="component" value="Chromosome 2"/>
</dbReference>
<dbReference type="InterPro" id="IPR012337">
    <property type="entry name" value="RNaseH-like_sf"/>
</dbReference>
<proteinExistence type="predicted"/>
<dbReference type="AlphaFoldDB" id="A0A9P0GAZ4"/>
<gene>
    <name evidence="1" type="ORF">PSYICH_LOCUS7609</name>
</gene>
<evidence type="ECO:0000313" key="2">
    <source>
        <dbReference type="Proteomes" id="UP001153636"/>
    </source>
</evidence>
<accession>A0A9P0GAZ4</accession>
<dbReference type="EMBL" id="OV651814">
    <property type="protein sequence ID" value="CAH1106578.1"/>
    <property type="molecule type" value="Genomic_DNA"/>
</dbReference>
<name>A0A9P0GAZ4_9CUCU</name>